<dbReference type="PANTHER" id="PTHR43941">
    <property type="entry name" value="STRUCTURAL MAINTENANCE OF CHROMOSOMES PROTEIN 2"/>
    <property type="match status" value="1"/>
</dbReference>
<gene>
    <name evidence="3" type="ORF">T310_5116</name>
</gene>
<protein>
    <submittedName>
        <fullName evidence="3">Uncharacterized protein</fullName>
    </submittedName>
</protein>
<feature type="coiled-coil region" evidence="1">
    <location>
        <begin position="281"/>
        <end position="308"/>
    </location>
</feature>
<feature type="compositionally biased region" description="Basic residues" evidence="2">
    <location>
        <begin position="361"/>
        <end position="374"/>
    </location>
</feature>
<feature type="compositionally biased region" description="Low complexity" evidence="2">
    <location>
        <begin position="387"/>
        <end position="411"/>
    </location>
</feature>
<keyword evidence="4" id="KW-1185">Reference proteome</keyword>
<evidence type="ECO:0000313" key="4">
    <source>
        <dbReference type="Proteomes" id="UP000053958"/>
    </source>
</evidence>
<evidence type="ECO:0000256" key="2">
    <source>
        <dbReference type="SAM" id="MobiDB-lite"/>
    </source>
</evidence>
<feature type="compositionally biased region" description="Low complexity" evidence="2">
    <location>
        <begin position="737"/>
        <end position="760"/>
    </location>
</feature>
<feature type="coiled-coil region" evidence="1">
    <location>
        <begin position="52"/>
        <end position="237"/>
    </location>
</feature>
<comment type="caution">
    <text evidence="3">The sequence shown here is derived from an EMBL/GenBank/DDBJ whole genome shotgun (WGS) entry which is preliminary data.</text>
</comment>
<feature type="compositionally biased region" description="Basic and acidic residues" evidence="2">
    <location>
        <begin position="8"/>
        <end position="23"/>
    </location>
</feature>
<feature type="compositionally biased region" description="Pro residues" evidence="2">
    <location>
        <begin position="24"/>
        <end position="36"/>
    </location>
</feature>
<organism evidence="3 4">
    <name type="scientific">Rasamsonia emersonii (strain ATCC 16479 / CBS 393.64 / IMI 116815)</name>
    <dbReference type="NCBI Taxonomy" id="1408163"/>
    <lineage>
        <taxon>Eukaryota</taxon>
        <taxon>Fungi</taxon>
        <taxon>Dikarya</taxon>
        <taxon>Ascomycota</taxon>
        <taxon>Pezizomycotina</taxon>
        <taxon>Eurotiomycetes</taxon>
        <taxon>Eurotiomycetidae</taxon>
        <taxon>Eurotiales</taxon>
        <taxon>Trichocomaceae</taxon>
        <taxon>Rasamsonia</taxon>
    </lineage>
</organism>
<proteinExistence type="predicted"/>
<dbReference type="STRING" id="1408163.A0A0F4YRI8"/>
<feature type="compositionally biased region" description="Polar residues" evidence="2">
    <location>
        <begin position="316"/>
        <end position="326"/>
    </location>
</feature>
<name>A0A0F4YRI8_RASE3</name>
<feature type="region of interest" description="Disordered" evidence="2">
    <location>
        <begin position="670"/>
        <end position="704"/>
    </location>
</feature>
<feature type="compositionally biased region" description="Low complexity" evidence="2">
    <location>
        <begin position="670"/>
        <end position="684"/>
    </location>
</feature>
<feature type="region of interest" description="Disordered" evidence="2">
    <location>
        <begin position="1"/>
        <end position="39"/>
    </location>
</feature>
<sequence length="803" mass="87662">MDEQASDQPHDPVEVRAVHHEPSIPRPSPSPSPTSRPSPLQCCCGRLDCAYLRHNNAALEELERDLATAARLGQALLHRHESYVAEAQEDRSRLLAAMEKLEQDKREMQATNARLVEENRNLQEQLEALNKEVASSDTQIKSLTHKLEQTHEEMRELAVAASRASELEAQLSAMEAEQLKLQQELILTQEDEKSAVQRWKKAESALRDLQDQLDRLEQEARQEREQHAEMIKRMERRRAVERELDGAAGRLKGAAAAAAIDRNQNGTSVVSKFVRDILQDNANLQMGIVELREMLESSNREVENLREQILLHQPLATESSGQQQRTTRLDEELESKEPRRISQEFHFHHHYHSSSSSIGSRRSHISRRPKKKRTVFSNATSGPHTPRASLHRSQLSSSSTSTIMSQTSATIPSPPPRRYSLQSPGGSSSLASSPQSAYRPSSIFDVMDHGFESSRPTSPESVGFASPKMIPRRQKRFSDTSVRSSSGPAGFLSSSFDDDGAEQAVPREEDEDADATEHGAGMGEDVRLPPAIPEEQEDAPSTRGTESDAEAEADADAASKAASEVSPRHHTDDDEFSSLQFRPLRKSASHESLLSVSGMDIHTLRDRPSQLLMGMDSRYFARRHHHIFSPITGLTSTTPVISATNITADRGSLYSTSRKSPHSLLATVAASSVSGGSGVASTEETSTHGRSTRSSPVPIPGKAATLGRRVGGWVLGKWGMAPSFSTGDLRAQAALNASNSASTTTSTSTAKSKTAGTASAPPSRPPGVNQKGPIPGLRPPAPPPSSVHASSLDEELLKESLKE</sequence>
<feature type="compositionally biased region" description="Low complexity" evidence="2">
    <location>
        <begin position="420"/>
        <end position="437"/>
    </location>
</feature>
<feature type="region of interest" description="Disordered" evidence="2">
    <location>
        <begin position="737"/>
        <end position="803"/>
    </location>
</feature>
<evidence type="ECO:0000313" key="3">
    <source>
        <dbReference type="EMBL" id="KKA20864.1"/>
    </source>
</evidence>
<feature type="region of interest" description="Disordered" evidence="2">
    <location>
        <begin position="313"/>
        <end position="583"/>
    </location>
</feature>
<feature type="compositionally biased region" description="Low complexity" evidence="2">
    <location>
        <begin position="484"/>
        <end position="495"/>
    </location>
</feature>
<dbReference type="RefSeq" id="XP_013327476.1">
    <property type="nucleotide sequence ID" value="XM_013472022.1"/>
</dbReference>
<dbReference type="OrthoDB" id="4088568at2759"/>
<dbReference type="PANTHER" id="PTHR43941:SF1">
    <property type="entry name" value="STRUCTURAL MAINTENANCE OF CHROMOSOMES PROTEIN 2"/>
    <property type="match status" value="1"/>
</dbReference>
<feature type="compositionally biased region" description="Pro residues" evidence="2">
    <location>
        <begin position="776"/>
        <end position="785"/>
    </location>
</feature>
<feature type="compositionally biased region" description="Basic and acidic residues" evidence="2">
    <location>
        <begin position="327"/>
        <end position="346"/>
    </location>
</feature>
<dbReference type="GeneID" id="25317461"/>
<dbReference type="EMBL" id="LASV01000224">
    <property type="protein sequence ID" value="KKA20864.1"/>
    <property type="molecule type" value="Genomic_DNA"/>
</dbReference>
<accession>A0A0F4YRI8</accession>
<dbReference type="Proteomes" id="UP000053958">
    <property type="component" value="Unassembled WGS sequence"/>
</dbReference>
<reference evidence="3 4" key="1">
    <citation type="submission" date="2015-04" db="EMBL/GenBank/DDBJ databases">
        <authorList>
            <person name="Heijne W.H."/>
            <person name="Fedorova N.D."/>
            <person name="Nierman W.C."/>
            <person name="Vollebregt A.W."/>
            <person name="Zhao Z."/>
            <person name="Wu L."/>
            <person name="Kumar M."/>
            <person name="Stam H."/>
            <person name="van den Berg M.A."/>
            <person name="Pel H.J."/>
        </authorList>
    </citation>
    <scope>NUCLEOTIDE SEQUENCE [LARGE SCALE GENOMIC DNA]</scope>
    <source>
        <strain evidence="3 4">CBS 393.64</strain>
    </source>
</reference>
<evidence type="ECO:0000256" key="1">
    <source>
        <dbReference type="SAM" id="Coils"/>
    </source>
</evidence>
<dbReference type="AlphaFoldDB" id="A0A0F4YRI8"/>
<keyword evidence="1" id="KW-0175">Coiled coil</keyword>